<sequence length="219" mass="22332">MKFLKPMTLSAAACAMLLTGCVTNADGSKSASKTAMYSLGGAAACGVVGALTKGSKGARNAALACGAVGAGVGGYMDYQEAKLRDSLKGTPVEVSREGNQIKLTMPSGVTFATNSATLNNTAVISLNSAAETLVQYPETTITIVGHTDNTGSLSINQPLSERRAQAVAAYLTQRGVAASRLSTVGYADSRPVAANDTEAGRAQNRRVEILINPTADAGK</sequence>
<dbReference type="PANTHER" id="PTHR30329">
    <property type="entry name" value="STATOR ELEMENT OF FLAGELLAR MOTOR COMPLEX"/>
    <property type="match status" value="1"/>
</dbReference>
<keyword evidence="5" id="KW-0732">Signal</keyword>
<dbReference type="RefSeq" id="WP_274584971.1">
    <property type="nucleotide sequence ID" value="NZ_CP146598.1"/>
</dbReference>
<feature type="domain" description="OmpA-like" evidence="6">
    <location>
        <begin position="97"/>
        <end position="215"/>
    </location>
</feature>
<dbReference type="AlphaFoldDB" id="A0A9X4E1M3"/>
<dbReference type="PRINTS" id="PR01021">
    <property type="entry name" value="OMPADOMAIN"/>
</dbReference>
<accession>A0A9X4E1M3</accession>
<dbReference type="InterPro" id="IPR050330">
    <property type="entry name" value="Bact_OuterMem_StrucFunc"/>
</dbReference>
<dbReference type="InterPro" id="IPR008816">
    <property type="entry name" value="Gly_zipper_2TM_dom"/>
</dbReference>
<evidence type="ECO:0000256" key="1">
    <source>
        <dbReference type="ARBA" id="ARBA00004442"/>
    </source>
</evidence>
<dbReference type="Pfam" id="PF00691">
    <property type="entry name" value="OmpA"/>
    <property type="match status" value="1"/>
</dbReference>
<dbReference type="Pfam" id="PF05433">
    <property type="entry name" value="Rick_17kDa_Anti"/>
    <property type="match status" value="1"/>
</dbReference>
<dbReference type="SUPFAM" id="SSF103088">
    <property type="entry name" value="OmpA-like"/>
    <property type="match status" value="1"/>
</dbReference>
<keyword evidence="9" id="KW-1185">Reference proteome</keyword>
<evidence type="ECO:0000313" key="7">
    <source>
        <dbReference type="EMBL" id="MDD9327813.1"/>
    </source>
</evidence>
<dbReference type="PROSITE" id="PS51123">
    <property type="entry name" value="OMPA_2"/>
    <property type="match status" value="1"/>
</dbReference>
<reference evidence="7" key="1">
    <citation type="submission" date="2022-10" db="EMBL/GenBank/DDBJ databases">
        <authorList>
            <person name="Boutroux M."/>
        </authorList>
    </citation>
    <scope>NUCLEOTIDE SEQUENCE</scope>
    <source>
        <strain evidence="7">51.81</strain>
    </source>
</reference>
<dbReference type="PRINTS" id="PR01023">
    <property type="entry name" value="NAFLGMOTY"/>
</dbReference>
<organism evidence="7">
    <name type="scientific">Neisseria leonii</name>
    <dbReference type="NCBI Taxonomy" id="2995413"/>
    <lineage>
        <taxon>Bacteria</taxon>
        <taxon>Pseudomonadati</taxon>
        <taxon>Pseudomonadota</taxon>
        <taxon>Betaproteobacteria</taxon>
        <taxon>Neisseriales</taxon>
        <taxon>Neisseriaceae</taxon>
        <taxon>Neisseria</taxon>
    </lineage>
</organism>
<dbReference type="InterPro" id="IPR036737">
    <property type="entry name" value="OmpA-like_sf"/>
</dbReference>
<evidence type="ECO:0000256" key="2">
    <source>
        <dbReference type="ARBA" id="ARBA00023136"/>
    </source>
</evidence>
<dbReference type="EMBL" id="JAPQFL010000002">
    <property type="protein sequence ID" value="MDD9327813.1"/>
    <property type="molecule type" value="Genomic_DNA"/>
</dbReference>
<dbReference type="PANTHER" id="PTHR30329:SF21">
    <property type="entry name" value="LIPOPROTEIN YIAD-RELATED"/>
    <property type="match status" value="1"/>
</dbReference>
<gene>
    <name evidence="7" type="ORF">ORY91_001225</name>
    <name evidence="8" type="ORF">V9W64_09740</name>
</gene>
<reference evidence="8" key="2">
    <citation type="submission" date="2024-02" db="EMBL/GenBank/DDBJ databases">
        <title>Neisseria leonii sp. nov.</title>
        <authorList>
            <person name="Boutroux M."/>
            <person name="Favre-Rochex S."/>
            <person name="Gorgette O."/>
            <person name="Touak G."/>
            <person name="Muhle E."/>
            <person name="Chesneau O."/>
            <person name="Clermont D."/>
            <person name="Rahi P."/>
        </authorList>
    </citation>
    <scope>NUCLEOTIDE SEQUENCE</scope>
    <source>
        <strain evidence="8">51.81</strain>
    </source>
</reference>
<evidence type="ECO:0000313" key="9">
    <source>
        <dbReference type="Proteomes" id="UP001149607"/>
    </source>
</evidence>
<evidence type="ECO:0000256" key="4">
    <source>
        <dbReference type="PROSITE-ProRule" id="PRU00473"/>
    </source>
</evidence>
<evidence type="ECO:0000313" key="8">
    <source>
        <dbReference type="EMBL" id="WWY02958.1"/>
    </source>
</evidence>
<evidence type="ECO:0000259" key="6">
    <source>
        <dbReference type="PROSITE" id="PS51123"/>
    </source>
</evidence>
<evidence type="ECO:0000256" key="5">
    <source>
        <dbReference type="SAM" id="SignalP"/>
    </source>
</evidence>
<dbReference type="GO" id="GO:0009279">
    <property type="term" value="C:cell outer membrane"/>
    <property type="evidence" value="ECO:0007669"/>
    <property type="project" value="UniProtKB-SubCell"/>
</dbReference>
<proteinExistence type="predicted"/>
<dbReference type="Proteomes" id="UP001149607">
    <property type="component" value="Chromosome"/>
</dbReference>
<dbReference type="InterPro" id="IPR006665">
    <property type="entry name" value="OmpA-like"/>
</dbReference>
<dbReference type="EMBL" id="CP146598">
    <property type="protein sequence ID" value="WWY02958.1"/>
    <property type="molecule type" value="Genomic_DNA"/>
</dbReference>
<dbReference type="PROSITE" id="PS51257">
    <property type="entry name" value="PROKAR_LIPOPROTEIN"/>
    <property type="match status" value="1"/>
</dbReference>
<keyword evidence="2 4" id="KW-0472">Membrane</keyword>
<evidence type="ECO:0000256" key="3">
    <source>
        <dbReference type="ARBA" id="ARBA00023237"/>
    </source>
</evidence>
<protein>
    <submittedName>
        <fullName evidence="7">OmpA family protein</fullName>
    </submittedName>
</protein>
<keyword evidence="3" id="KW-0998">Cell outer membrane</keyword>
<name>A0A9X4E1M3_9NEIS</name>
<feature type="chain" id="PRO_5042786761" evidence="5">
    <location>
        <begin position="26"/>
        <end position="219"/>
    </location>
</feature>
<dbReference type="CDD" id="cd07185">
    <property type="entry name" value="OmpA_C-like"/>
    <property type="match status" value="1"/>
</dbReference>
<comment type="subcellular location">
    <subcellularLocation>
        <location evidence="1">Cell outer membrane</location>
    </subcellularLocation>
</comment>
<feature type="signal peptide" evidence="5">
    <location>
        <begin position="1"/>
        <end position="25"/>
    </location>
</feature>
<dbReference type="Gene3D" id="3.30.1330.60">
    <property type="entry name" value="OmpA-like domain"/>
    <property type="match status" value="1"/>
</dbReference>
<dbReference type="InterPro" id="IPR006664">
    <property type="entry name" value="OMP_bac"/>
</dbReference>